<feature type="transmembrane region" description="Helical" evidence="1">
    <location>
        <begin position="27"/>
        <end position="44"/>
    </location>
</feature>
<feature type="domain" description="DUF58" evidence="2">
    <location>
        <begin position="217"/>
        <end position="307"/>
    </location>
</feature>
<protein>
    <submittedName>
        <fullName evidence="3">DUF58 domain-containing protein</fullName>
    </submittedName>
</protein>
<dbReference type="PANTHER" id="PTHR34351:SF1">
    <property type="entry name" value="SLR1927 PROTEIN"/>
    <property type="match status" value="1"/>
</dbReference>
<evidence type="ECO:0000256" key="1">
    <source>
        <dbReference type="SAM" id="Phobius"/>
    </source>
</evidence>
<dbReference type="Pfam" id="PF01882">
    <property type="entry name" value="DUF58"/>
    <property type="match status" value="1"/>
</dbReference>
<keyword evidence="1" id="KW-1133">Transmembrane helix</keyword>
<comment type="caution">
    <text evidence="3">The sequence shown here is derived from an EMBL/GenBank/DDBJ whole genome shotgun (WGS) entry which is preliminary data.</text>
</comment>
<keyword evidence="1" id="KW-0812">Transmembrane</keyword>
<reference evidence="3 4" key="1">
    <citation type="submission" date="2018-10" db="EMBL/GenBank/DDBJ databases">
        <title>Tessaracoccus antarcticuss sp. nov., isolated from sediment.</title>
        <authorList>
            <person name="Zhou L.Y."/>
            <person name="Du Z.J."/>
        </authorList>
    </citation>
    <scope>NUCLEOTIDE SEQUENCE [LARGE SCALE GENOMIC DNA]</scope>
    <source>
        <strain evidence="3 4">JDX10</strain>
    </source>
</reference>
<evidence type="ECO:0000313" key="4">
    <source>
        <dbReference type="Proteomes" id="UP000275256"/>
    </source>
</evidence>
<evidence type="ECO:0000313" key="3">
    <source>
        <dbReference type="EMBL" id="RMB59684.1"/>
    </source>
</evidence>
<dbReference type="AlphaFoldDB" id="A0A3M0G453"/>
<gene>
    <name evidence="3" type="ORF">EAX62_07940</name>
</gene>
<organism evidence="3 4">
    <name type="scientific">Tessaracoccus antarcticus</name>
    <dbReference type="NCBI Taxonomy" id="2479848"/>
    <lineage>
        <taxon>Bacteria</taxon>
        <taxon>Bacillati</taxon>
        <taxon>Actinomycetota</taxon>
        <taxon>Actinomycetes</taxon>
        <taxon>Propionibacteriales</taxon>
        <taxon>Propionibacteriaceae</taxon>
        <taxon>Tessaracoccus</taxon>
    </lineage>
</organism>
<keyword evidence="1" id="KW-0472">Membrane</keyword>
<feature type="transmembrane region" description="Helical" evidence="1">
    <location>
        <begin position="50"/>
        <end position="70"/>
    </location>
</feature>
<dbReference type="PANTHER" id="PTHR34351">
    <property type="entry name" value="SLR1927 PROTEIN-RELATED"/>
    <property type="match status" value="1"/>
</dbReference>
<accession>A0A3M0G453</accession>
<name>A0A3M0G453_9ACTN</name>
<dbReference type="Proteomes" id="UP000275256">
    <property type="component" value="Unassembled WGS sequence"/>
</dbReference>
<dbReference type="EMBL" id="REFW01000002">
    <property type="protein sequence ID" value="RMB59684.1"/>
    <property type="molecule type" value="Genomic_DNA"/>
</dbReference>
<keyword evidence="4" id="KW-1185">Reference proteome</keyword>
<dbReference type="InterPro" id="IPR002881">
    <property type="entry name" value="DUF58"/>
</dbReference>
<sequence>MRSSPRFPDRTGADPLAGQTLRLTGRGLALLIVGVIIIVAAAWVGEPDLVWLGFLLLGLPLVGLLLTFLLRPQLRVTREITPPQVPIGERPRTELSIENSRFLSFSSLEFRDTCPGALGAAARFALAYGVGRWHQSVGYEVRAEHRGHFELGPLDVTHHDPFGLARCTWEVPGNASSLRVTPRVWNLTLPRRLIGSGSSGDSTPQRIGHFGQDDVLVREHRHGDDLRRVHWRMTAKQGELMVRLEEHPWDPSVTLVVDNRSAAHAGSGPDGGFEWSISAVTSIAITLLASRCRITVVSAETEIYTTLHTDALAARETMMGAMVDLTGSDRPSLSSGLSNSDSMGTSQSIMAALGFLQAADAAALTAVGSRMQQASALVPDPVTWGVTPAIADAHRAACRLLTSSGWTLHHYGPDERVVDAWDRLMARVEAA</sequence>
<proteinExistence type="predicted"/>
<evidence type="ECO:0000259" key="2">
    <source>
        <dbReference type="Pfam" id="PF01882"/>
    </source>
</evidence>